<keyword evidence="8 10" id="KW-0472">Membrane</keyword>
<evidence type="ECO:0000256" key="4">
    <source>
        <dbReference type="ARBA" id="ARBA00022692"/>
    </source>
</evidence>
<evidence type="ECO:0000313" key="13">
    <source>
        <dbReference type="EMBL" id="KAK7206511.1"/>
    </source>
</evidence>
<comment type="caution">
    <text evidence="13">The sequence shown here is derived from an EMBL/GenBank/DDBJ whole genome shotgun (WGS) entry which is preliminary data.</text>
</comment>
<sequence>MLFSTSVKGAVLALAASLSAVQAFEDTSPLMLLSKKMVPSVHEHISSASIVSADHFGDLAKKLVSDCKASTYVVVSQPGLHASDFASSSAARSTPNLRKLYDQAETSYAVRNAHGIFDVESLEKHIVDTWGADTVVIDAASDAFSIPESESEAPKVVRIEFPALPVDYTRAAALSDNDAFLSSVMSLIQHEDFTVVYASTPVSRPFVAKRNPTVVRAAEDAYPSNTTDAYPTGVYGYPTGTAYPTMIPEGARTDGSLFTRYQFFTAGQFMGIIATFVMLLILAFGLKQISSIKISYDAFEKEMGPQTLAQKK</sequence>
<proteinExistence type="inferred from homology"/>
<dbReference type="EMBL" id="JBBJBU010000002">
    <property type="protein sequence ID" value="KAK7206511.1"/>
    <property type="molecule type" value="Genomic_DNA"/>
</dbReference>
<dbReference type="InterPro" id="IPR046756">
    <property type="entry name" value="VAS1/VOA1_TM"/>
</dbReference>
<evidence type="ECO:0000256" key="7">
    <source>
        <dbReference type="ARBA" id="ARBA00022989"/>
    </source>
</evidence>
<feature type="domain" description="V-type proton ATPase subunit S1/VOA1 transmembrane" evidence="12">
    <location>
        <begin position="262"/>
        <end position="301"/>
    </location>
</feature>
<gene>
    <name evidence="13" type="ORF">BZA70DRAFT_287989</name>
</gene>
<evidence type="ECO:0000256" key="6">
    <source>
        <dbReference type="ARBA" id="ARBA00022824"/>
    </source>
</evidence>
<feature type="transmembrane region" description="Helical" evidence="10">
    <location>
        <begin position="263"/>
        <end position="286"/>
    </location>
</feature>
<evidence type="ECO:0000313" key="14">
    <source>
        <dbReference type="Proteomes" id="UP001498771"/>
    </source>
</evidence>
<evidence type="ECO:0000259" key="12">
    <source>
        <dbReference type="Pfam" id="PF20520"/>
    </source>
</evidence>
<evidence type="ECO:0000256" key="9">
    <source>
        <dbReference type="ARBA" id="ARBA00023316"/>
    </source>
</evidence>
<dbReference type="RefSeq" id="XP_064769544.1">
    <property type="nucleotide sequence ID" value="XM_064913999.1"/>
</dbReference>
<dbReference type="PANTHER" id="PTHR28285:SF1">
    <property type="entry name" value="PROTEIN BIG1"/>
    <property type="match status" value="1"/>
</dbReference>
<dbReference type="GeneID" id="90039511"/>
<dbReference type="Proteomes" id="UP001498771">
    <property type="component" value="Unassembled WGS sequence"/>
</dbReference>
<keyword evidence="9" id="KW-0961">Cell wall biogenesis/degradation</keyword>
<keyword evidence="7 10" id="KW-1133">Transmembrane helix</keyword>
<evidence type="ECO:0000256" key="10">
    <source>
        <dbReference type="SAM" id="Phobius"/>
    </source>
</evidence>
<feature type="signal peptide" evidence="11">
    <location>
        <begin position="1"/>
        <end position="23"/>
    </location>
</feature>
<dbReference type="Pfam" id="PF20520">
    <property type="entry name" value="Ac45-VOA1_TM"/>
    <property type="match status" value="1"/>
</dbReference>
<keyword evidence="4 10" id="KW-0812">Transmembrane</keyword>
<organism evidence="13 14">
    <name type="scientific">Myxozyma melibiosi</name>
    <dbReference type="NCBI Taxonomy" id="54550"/>
    <lineage>
        <taxon>Eukaryota</taxon>
        <taxon>Fungi</taxon>
        <taxon>Dikarya</taxon>
        <taxon>Ascomycota</taxon>
        <taxon>Saccharomycotina</taxon>
        <taxon>Lipomycetes</taxon>
        <taxon>Lipomycetales</taxon>
        <taxon>Lipomycetaceae</taxon>
        <taxon>Myxozyma</taxon>
    </lineage>
</organism>
<keyword evidence="5 11" id="KW-0732">Signal</keyword>
<evidence type="ECO:0000256" key="8">
    <source>
        <dbReference type="ARBA" id="ARBA00023136"/>
    </source>
</evidence>
<evidence type="ECO:0000256" key="5">
    <source>
        <dbReference type="ARBA" id="ARBA00022729"/>
    </source>
</evidence>
<evidence type="ECO:0000256" key="1">
    <source>
        <dbReference type="ARBA" id="ARBA00004115"/>
    </source>
</evidence>
<keyword evidence="6" id="KW-0256">Endoplasmic reticulum</keyword>
<name>A0ABR1F9I6_9ASCO</name>
<keyword evidence="14" id="KW-1185">Reference proteome</keyword>
<evidence type="ECO:0000256" key="2">
    <source>
        <dbReference type="ARBA" id="ARBA00008203"/>
    </source>
</evidence>
<accession>A0ABR1F9I6</accession>
<dbReference type="PANTHER" id="PTHR28285">
    <property type="entry name" value="PROTEIN BIG1"/>
    <property type="match status" value="1"/>
</dbReference>
<evidence type="ECO:0000256" key="3">
    <source>
        <dbReference type="ARBA" id="ARBA00022089"/>
    </source>
</evidence>
<comment type="similarity">
    <text evidence="2">Belongs to the BIG1 family.</text>
</comment>
<dbReference type="InterPro" id="IPR037654">
    <property type="entry name" value="Big1"/>
</dbReference>
<evidence type="ECO:0000256" key="11">
    <source>
        <dbReference type="SAM" id="SignalP"/>
    </source>
</evidence>
<feature type="chain" id="PRO_5047128104" description="Protein BIG1" evidence="11">
    <location>
        <begin position="24"/>
        <end position="312"/>
    </location>
</feature>
<protein>
    <recommendedName>
        <fullName evidence="3">Protein BIG1</fullName>
    </recommendedName>
</protein>
<reference evidence="13 14" key="1">
    <citation type="submission" date="2024-03" db="EMBL/GenBank/DDBJ databases">
        <title>Genome-scale model development and genomic sequencing of the oleaginous clade Lipomyces.</title>
        <authorList>
            <consortium name="Lawrence Berkeley National Laboratory"/>
            <person name="Czajka J.J."/>
            <person name="Han Y."/>
            <person name="Kim J."/>
            <person name="Mondo S.J."/>
            <person name="Hofstad B.A."/>
            <person name="Robles A."/>
            <person name="Haridas S."/>
            <person name="Riley R."/>
            <person name="LaButti K."/>
            <person name="Pangilinan J."/>
            <person name="Andreopoulos W."/>
            <person name="Lipzen A."/>
            <person name="Yan J."/>
            <person name="Wang M."/>
            <person name="Ng V."/>
            <person name="Grigoriev I.V."/>
            <person name="Spatafora J.W."/>
            <person name="Magnuson J.K."/>
            <person name="Baker S.E."/>
            <person name="Pomraning K.R."/>
        </authorList>
    </citation>
    <scope>NUCLEOTIDE SEQUENCE [LARGE SCALE GENOMIC DNA]</scope>
    <source>
        <strain evidence="13 14">Phaff 52-87</strain>
    </source>
</reference>
<comment type="subcellular location">
    <subcellularLocation>
        <location evidence="1">Endoplasmic reticulum membrane</location>
        <topology evidence="1">Single-pass type I membrane protein</topology>
    </subcellularLocation>
</comment>